<accession>A0AAD5Q7Z6</accession>
<evidence type="ECO:0008006" key="4">
    <source>
        <dbReference type="Google" id="ProtNLM"/>
    </source>
</evidence>
<name>A0AAD5Q7Z6_PYTIN</name>
<protein>
    <recommendedName>
        <fullName evidence="4">RNase III domain-containing protein</fullName>
    </recommendedName>
</protein>
<dbReference type="SUPFAM" id="SSF69065">
    <property type="entry name" value="RNase III domain-like"/>
    <property type="match status" value="1"/>
</dbReference>
<keyword evidence="3" id="KW-1185">Reference proteome</keyword>
<dbReference type="GO" id="GO:0004525">
    <property type="term" value="F:ribonuclease III activity"/>
    <property type="evidence" value="ECO:0007669"/>
    <property type="project" value="InterPro"/>
</dbReference>
<feature type="compositionally biased region" description="Basic residues" evidence="1">
    <location>
        <begin position="1"/>
        <end position="22"/>
    </location>
</feature>
<dbReference type="AlphaFoldDB" id="A0AAD5Q7Z6"/>
<dbReference type="EMBL" id="JAKCXM010000089">
    <property type="protein sequence ID" value="KAJ0403083.1"/>
    <property type="molecule type" value="Genomic_DNA"/>
</dbReference>
<evidence type="ECO:0000256" key="1">
    <source>
        <dbReference type="SAM" id="MobiDB-lite"/>
    </source>
</evidence>
<reference evidence="2" key="1">
    <citation type="submission" date="2021-12" db="EMBL/GenBank/DDBJ databases">
        <title>Prjna785345.</title>
        <authorList>
            <person name="Rujirawat T."/>
            <person name="Krajaejun T."/>
        </authorList>
    </citation>
    <scope>NUCLEOTIDE SEQUENCE</scope>
    <source>
        <strain evidence="2">Pi057C3</strain>
    </source>
</reference>
<evidence type="ECO:0000313" key="3">
    <source>
        <dbReference type="Proteomes" id="UP001209570"/>
    </source>
</evidence>
<feature type="region of interest" description="Disordered" evidence="1">
    <location>
        <begin position="1"/>
        <end position="45"/>
    </location>
</feature>
<proteinExistence type="predicted"/>
<dbReference type="GO" id="GO:0006396">
    <property type="term" value="P:RNA processing"/>
    <property type="evidence" value="ECO:0007669"/>
    <property type="project" value="InterPro"/>
</dbReference>
<dbReference type="InterPro" id="IPR036389">
    <property type="entry name" value="RNase_III_sf"/>
</dbReference>
<dbReference type="Gene3D" id="1.10.1520.10">
    <property type="entry name" value="Ribonuclease III domain"/>
    <property type="match status" value="1"/>
</dbReference>
<gene>
    <name evidence="2" type="ORF">P43SY_009150</name>
</gene>
<organism evidence="2 3">
    <name type="scientific">Pythium insidiosum</name>
    <name type="common">Pythiosis disease agent</name>
    <dbReference type="NCBI Taxonomy" id="114742"/>
    <lineage>
        <taxon>Eukaryota</taxon>
        <taxon>Sar</taxon>
        <taxon>Stramenopiles</taxon>
        <taxon>Oomycota</taxon>
        <taxon>Peronosporomycetes</taxon>
        <taxon>Pythiales</taxon>
        <taxon>Pythiaceae</taxon>
        <taxon>Pythium</taxon>
    </lineage>
</organism>
<dbReference type="Proteomes" id="UP001209570">
    <property type="component" value="Unassembled WGS sequence"/>
</dbReference>
<evidence type="ECO:0000313" key="2">
    <source>
        <dbReference type="EMBL" id="KAJ0403083.1"/>
    </source>
</evidence>
<comment type="caution">
    <text evidence="2">The sequence shown here is derived from an EMBL/GenBank/DDBJ whole genome shotgun (WGS) entry which is preliminary data.</text>
</comment>
<sequence length="395" mass="44268">MGAIHRKTGKMRRQQRKAGRHGAARDTAKPKDSKKRRLAARSNDAAELSSRGLDVVDDFAAMRRQLPGAHDTSAVTTRWMEVYEWIGDAVIGELVTRCLLSQFHVAPLSARVFRNLRLGVVTNENLAMVFDHMGYQRRSVEPRLKRLKEKADVVEAIAGELVVRLELQRRDARMCSQLRNHLDALVASMLYQHFGARRRAHHRAALSGPLTASFNAFDCLPTEHLDDDTGELVIHDGSTDSLDDKIALDSGQRLVADKSFVDLIEECEFDDKPRGIHATPTAPAPFHAFALKTDATELFNVFKVYGMTVLAERVSLRLAFPRVASRLGASSRLTLTLRLKPLVLRSNLLQPDLSCMLFITSVVSRVRMRSIAFEVALLQLSALDTFLHDCCMLFQ</sequence>